<dbReference type="CDD" id="cd04458">
    <property type="entry name" value="CSP_CDS"/>
    <property type="match status" value="1"/>
</dbReference>
<evidence type="ECO:0000313" key="4">
    <source>
        <dbReference type="EMBL" id="KKN84807.1"/>
    </source>
</evidence>
<proteinExistence type="predicted"/>
<evidence type="ECO:0000259" key="3">
    <source>
        <dbReference type="PROSITE" id="PS51857"/>
    </source>
</evidence>
<dbReference type="SMART" id="SM00357">
    <property type="entry name" value="CSP"/>
    <property type="match status" value="1"/>
</dbReference>
<sequence length="79" mass="8707">MPIGKVKWFDPKKGYGFIIGEENQDVFVHYTSILGDGFRALKDGETVNYEVTEGDKGLQAREVTRDEAQAVTDQPAASA</sequence>
<dbReference type="Gene3D" id="2.40.50.140">
    <property type="entry name" value="Nucleic acid-binding proteins"/>
    <property type="match status" value="1"/>
</dbReference>
<dbReference type="PROSITE" id="PS00352">
    <property type="entry name" value="CSD_1"/>
    <property type="match status" value="1"/>
</dbReference>
<dbReference type="InterPro" id="IPR012156">
    <property type="entry name" value="Cold_shock_CspA"/>
</dbReference>
<reference evidence="4" key="1">
    <citation type="journal article" date="2015" name="Nature">
        <title>Complex archaea that bridge the gap between prokaryotes and eukaryotes.</title>
        <authorList>
            <person name="Spang A."/>
            <person name="Saw J.H."/>
            <person name="Jorgensen S.L."/>
            <person name="Zaremba-Niedzwiedzka K."/>
            <person name="Martijn J."/>
            <person name="Lind A.E."/>
            <person name="van Eijk R."/>
            <person name="Schleper C."/>
            <person name="Guy L."/>
            <person name="Ettema T.J."/>
        </authorList>
    </citation>
    <scope>NUCLEOTIDE SEQUENCE</scope>
</reference>
<dbReference type="PIRSF" id="PIRSF002599">
    <property type="entry name" value="Cold_shock_A"/>
    <property type="match status" value="1"/>
</dbReference>
<dbReference type="PANTHER" id="PTHR11544">
    <property type="entry name" value="COLD SHOCK DOMAIN CONTAINING PROTEINS"/>
    <property type="match status" value="1"/>
</dbReference>
<accession>A0A0F9UBU3</accession>
<evidence type="ECO:0000256" key="1">
    <source>
        <dbReference type="ARBA" id="ARBA00004496"/>
    </source>
</evidence>
<dbReference type="InterPro" id="IPR050181">
    <property type="entry name" value="Cold_shock_domain"/>
</dbReference>
<gene>
    <name evidence="4" type="ORF">LCGC14_0284710</name>
</gene>
<dbReference type="Pfam" id="PF00313">
    <property type="entry name" value="CSD"/>
    <property type="match status" value="1"/>
</dbReference>
<dbReference type="GO" id="GO:0005737">
    <property type="term" value="C:cytoplasm"/>
    <property type="evidence" value="ECO:0007669"/>
    <property type="project" value="UniProtKB-SubCell"/>
</dbReference>
<dbReference type="InterPro" id="IPR002059">
    <property type="entry name" value="CSP_DNA-bd"/>
</dbReference>
<keyword evidence="2" id="KW-0963">Cytoplasm</keyword>
<organism evidence="4">
    <name type="scientific">marine sediment metagenome</name>
    <dbReference type="NCBI Taxonomy" id="412755"/>
    <lineage>
        <taxon>unclassified sequences</taxon>
        <taxon>metagenomes</taxon>
        <taxon>ecological metagenomes</taxon>
    </lineage>
</organism>
<dbReference type="SUPFAM" id="SSF50249">
    <property type="entry name" value="Nucleic acid-binding proteins"/>
    <property type="match status" value="1"/>
</dbReference>
<dbReference type="GO" id="GO:0003676">
    <property type="term" value="F:nucleic acid binding"/>
    <property type="evidence" value="ECO:0007669"/>
    <property type="project" value="InterPro"/>
</dbReference>
<comment type="subcellular location">
    <subcellularLocation>
        <location evidence="1">Cytoplasm</location>
    </subcellularLocation>
</comment>
<protein>
    <recommendedName>
        <fullName evidence="3">CSD domain-containing protein</fullName>
    </recommendedName>
</protein>
<name>A0A0F9UBU3_9ZZZZ</name>
<comment type="caution">
    <text evidence="4">The sequence shown here is derived from an EMBL/GenBank/DDBJ whole genome shotgun (WGS) entry which is preliminary data.</text>
</comment>
<dbReference type="InterPro" id="IPR011129">
    <property type="entry name" value="CSD"/>
</dbReference>
<dbReference type="InterPro" id="IPR019844">
    <property type="entry name" value="CSD_CS"/>
</dbReference>
<evidence type="ECO:0000256" key="2">
    <source>
        <dbReference type="ARBA" id="ARBA00022490"/>
    </source>
</evidence>
<dbReference type="AlphaFoldDB" id="A0A0F9UBU3"/>
<dbReference type="PROSITE" id="PS51857">
    <property type="entry name" value="CSD_2"/>
    <property type="match status" value="1"/>
</dbReference>
<dbReference type="PRINTS" id="PR00050">
    <property type="entry name" value="COLDSHOCK"/>
</dbReference>
<dbReference type="EMBL" id="LAZR01000166">
    <property type="protein sequence ID" value="KKN84807.1"/>
    <property type="molecule type" value="Genomic_DNA"/>
</dbReference>
<feature type="domain" description="CSD" evidence="3">
    <location>
        <begin position="1"/>
        <end position="65"/>
    </location>
</feature>
<dbReference type="InterPro" id="IPR012340">
    <property type="entry name" value="NA-bd_OB-fold"/>
</dbReference>